<evidence type="ECO:0000313" key="2">
    <source>
        <dbReference type="Proteomes" id="UP000001202"/>
    </source>
</evidence>
<dbReference type="Proteomes" id="UP000001202">
    <property type="component" value="Chromosome"/>
</dbReference>
<proteinExistence type="predicted"/>
<reference evidence="1 2" key="1">
    <citation type="journal article" date="2008" name="BMC Microbiol.">
        <title>Complete genome sequence of Treponema pallidum ssp. pallidum strain SS14 determined with oligonucleotide arrays.</title>
        <authorList>
            <person name="Matejkova P."/>
            <person name="Strouhal M."/>
            <person name="Smajs D."/>
            <person name="Norris S.J."/>
            <person name="Palzkill T."/>
            <person name="Petrosino J.F."/>
            <person name="Sodergren E."/>
            <person name="Norton J.E."/>
            <person name="Singh J."/>
            <person name="Richmond T.A."/>
            <person name="Molla M.N."/>
            <person name="Albert T.J."/>
            <person name="Weinstock G.M."/>
        </authorList>
    </citation>
    <scope>NUCLEOTIDE SEQUENCE [LARGE SCALE GENOMIC DNA]</scope>
    <source>
        <strain evidence="1 2">SS14</strain>
    </source>
</reference>
<dbReference type="EMBL" id="CP000805">
    <property type="protein sequence ID" value="ACD71348.1"/>
    <property type="molecule type" value="Genomic_DNA"/>
</dbReference>
<organism evidence="1 2">
    <name type="scientific">Treponema pallidum subsp. pallidum (strain SS14)</name>
    <dbReference type="NCBI Taxonomy" id="455434"/>
    <lineage>
        <taxon>Bacteria</taxon>
        <taxon>Pseudomonadati</taxon>
        <taxon>Spirochaetota</taxon>
        <taxon>Spirochaetia</taxon>
        <taxon>Spirochaetales</taxon>
        <taxon>Treponemataceae</taxon>
        <taxon>Treponema</taxon>
    </lineage>
</organism>
<dbReference type="AlphaFoldDB" id="A0A0H3BLL8"/>
<accession>A0A0H3BLL8</accession>
<gene>
    <name evidence="1" type="ordered locus">TPASS_0932</name>
</gene>
<evidence type="ECO:0000313" key="1">
    <source>
        <dbReference type="EMBL" id="ACD71348.1"/>
    </source>
</evidence>
<sequence>MPVCTSRSLQGGKVDTHFPLHVLHSVACDV</sequence>
<name>A0A0H3BLL8_TREPS</name>
<dbReference type="KEGG" id="tpp:TPASS_0932"/>
<protein>
    <submittedName>
        <fullName evidence="1">Uncharacterized protein</fullName>
    </submittedName>
</protein>